<feature type="transmembrane region" description="Helical" evidence="5">
    <location>
        <begin position="114"/>
        <end position="134"/>
    </location>
</feature>
<keyword evidence="3 5" id="KW-1133">Transmembrane helix</keyword>
<feature type="transmembrane region" description="Helical" evidence="5">
    <location>
        <begin position="285"/>
        <end position="302"/>
    </location>
</feature>
<dbReference type="PANTHER" id="PTHR43424">
    <property type="entry name" value="LOCUS PUTATIVE PROTEIN 1-RELATED"/>
    <property type="match status" value="1"/>
</dbReference>
<comment type="subcellular location">
    <subcellularLocation>
        <location evidence="1">Membrane</location>
        <topology evidence="1">Multi-pass membrane protein</topology>
    </subcellularLocation>
</comment>
<dbReference type="OrthoDB" id="9815702at2"/>
<feature type="transmembrane region" description="Helical" evidence="5">
    <location>
        <begin position="165"/>
        <end position="187"/>
    </location>
</feature>
<feature type="transmembrane region" description="Helical" evidence="5">
    <location>
        <begin position="208"/>
        <end position="224"/>
    </location>
</feature>
<feature type="transmembrane region" description="Helical" evidence="5">
    <location>
        <begin position="84"/>
        <end position="102"/>
    </location>
</feature>
<feature type="transmembrane region" description="Helical" evidence="5">
    <location>
        <begin position="436"/>
        <end position="459"/>
    </location>
</feature>
<feature type="transmembrane region" description="Helical" evidence="5">
    <location>
        <begin position="12"/>
        <end position="30"/>
    </location>
</feature>
<dbReference type="Pfam" id="PF01943">
    <property type="entry name" value="Polysacc_synt"/>
    <property type="match status" value="1"/>
</dbReference>
<dbReference type="Proteomes" id="UP000246635">
    <property type="component" value="Unassembled WGS sequence"/>
</dbReference>
<evidence type="ECO:0000313" key="6">
    <source>
        <dbReference type="EMBL" id="PWW08474.1"/>
    </source>
</evidence>
<evidence type="ECO:0000256" key="5">
    <source>
        <dbReference type="SAM" id="Phobius"/>
    </source>
</evidence>
<dbReference type="GO" id="GO:0016020">
    <property type="term" value="C:membrane"/>
    <property type="evidence" value="ECO:0007669"/>
    <property type="project" value="UniProtKB-SubCell"/>
</dbReference>
<protein>
    <submittedName>
        <fullName evidence="6">O-antigen/teichoic acid export membrane protein</fullName>
    </submittedName>
</protein>
<sequence length="469" mass="53383">MYNIKRNVVYNFLQQFLVIFLPFVTAPYLSRVTGPAGIGLYSYSYSVALYFTYFTMLGLNNYGNREIASTQTDKESRSKTFWEIYTLQVICFGICLFVYMIYAIEFAQDKRAALIQGVFVLSSLLDINWFFFGIEQFKITVVRNIIVKLTTVVLIFIFVKDSNDIYIYIGIMACGFFVSQISLWPYLKRYIHFVRVSFKDVLKHVKPNLILFIPVLSVSIYKIMDKIMIGYMSTITELGYFDNAEKIINVPLALIAAIGTAMMPRITALIANNKISESRKYLDKTMLIVLAFATGAMVGIIGVSEDFSILYYGDAFKSSGVIMNYLAITILLIACGNVIRSQYLIPSRKDSVFIVSTVLGAVLNFILNLVLIPMFGAVGAAVSTIFAELLVCFYQLFSVRKEFSFSLYLKWELYFLFSGLLMYLVIRYIPTGSNEQISLISQVLFGSVIYTLMAGWFIVKQLKIDIKKH</sequence>
<comment type="caution">
    <text evidence="6">The sequence shown here is derived from an EMBL/GenBank/DDBJ whole genome shotgun (WGS) entry which is preliminary data.</text>
</comment>
<evidence type="ECO:0000256" key="2">
    <source>
        <dbReference type="ARBA" id="ARBA00022692"/>
    </source>
</evidence>
<evidence type="ECO:0000256" key="1">
    <source>
        <dbReference type="ARBA" id="ARBA00004141"/>
    </source>
</evidence>
<reference evidence="6 7" key="1">
    <citation type="submission" date="2018-05" db="EMBL/GenBank/DDBJ databases">
        <title>Genomic Encyclopedia of Type Strains, Phase III (KMG-III): the genomes of soil and plant-associated and newly described type strains.</title>
        <authorList>
            <person name="Whitman W."/>
        </authorList>
    </citation>
    <scope>NUCLEOTIDE SEQUENCE [LARGE SCALE GENOMIC DNA]</scope>
    <source>
        <strain evidence="6 7">CECT 5696</strain>
    </source>
</reference>
<feature type="transmembrane region" description="Helical" evidence="5">
    <location>
        <begin position="351"/>
        <end position="372"/>
    </location>
</feature>
<dbReference type="CDD" id="cd13128">
    <property type="entry name" value="MATE_Wzx_like"/>
    <property type="match status" value="1"/>
</dbReference>
<dbReference type="EMBL" id="QGTQ01000001">
    <property type="protein sequence ID" value="PWW08474.1"/>
    <property type="molecule type" value="Genomic_DNA"/>
</dbReference>
<feature type="transmembrane region" description="Helical" evidence="5">
    <location>
        <begin position="322"/>
        <end position="339"/>
    </location>
</feature>
<gene>
    <name evidence="6" type="ORF">DFQ01_101196</name>
</gene>
<evidence type="ECO:0000313" key="7">
    <source>
        <dbReference type="Proteomes" id="UP000246635"/>
    </source>
</evidence>
<evidence type="ECO:0000256" key="4">
    <source>
        <dbReference type="ARBA" id="ARBA00023136"/>
    </source>
</evidence>
<dbReference type="PANTHER" id="PTHR43424:SF1">
    <property type="entry name" value="LOCUS PUTATIVE PROTEIN 1-RELATED"/>
    <property type="match status" value="1"/>
</dbReference>
<keyword evidence="2 5" id="KW-0812">Transmembrane</keyword>
<accession>A0A2V2Z084</accession>
<proteinExistence type="predicted"/>
<feature type="transmembrane region" description="Helical" evidence="5">
    <location>
        <begin position="411"/>
        <end position="430"/>
    </location>
</feature>
<dbReference type="InterPro" id="IPR052556">
    <property type="entry name" value="PolySynth_Transporter"/>
</dbReference>
<feature type="transmembrane region" description="Helical" evidence="5">
    <location>
        <begin position="378"/>
        <end position="399"/>
    </location>
</feature>
<dbReference type="RefSeq" id="WP_110042009.1">
    <property type="nucleotide sequence ID" value="NZ_CP054613.1"/>
</dbReference>
<keyword evidence="7" id="KW-1185">Reference proteome</keyword>
<organism evidence="6 7">
    <name type="scientific">Paenibacillus cellulosilyticus</name>
    <dbReference type="NCBI Taxonomy" id="375489"/>
    <lineage>
        <taxon>Bacteria</taxon>
        <taxon>Bacillati</taxon>
        <taxon>Bacillota</taxon>
        <taxon>Bacilli</taxon>
        <taxon>Bacillales</taxon>
        <taxon>Paenibacillaceae</taxon>
        <taxon>Paenibacillus</taxon>
    </lineage>
</organism>
<feature type="transmembrane region" description="Helical" evidence="5">
    <location>
        <begin position="247"/>
        <end position="264"/>
    </location>
</feature>
<dbReference type="InterPro" id="IPR002797">
    <property type="entry name" value="Polysacc_synth"/>
</dbReference>
<dbReference type="AlphaFoldDB" id="A0A2V2Z084"/>
<feature type="transmembrane region" description="Helical" evidence="5">
    <location>
        <begin position="141"/>
        <end position="159"/>
    </location>
</feature>
<name>A0A2V2Z084_9BACL</name>
<keyword evidence="4 5" id="KW-0472">Membrane</keyword>
<evidence type="ECO:0000256" key="3">
    <source>
        <dbReference type="ARBA" id="ARBA00022989"/>
    </source>
</evidence>
<feature type="transmembrane region" description="Helical" evidence="5">
    <location>
        <begin position="42"/>
        <end position="63"/>
    </location>
</feature>